<evidence type="ECO:0000313" key="5">
    <source>
        <dbReference type="EMBL" id="MDT0274975.1"/>
    </source>
</evidence>
<dbReference type="EMBL" id="JAVREI010000001">
    <property type="protein sequence ID" value="MDT0274975.1"/>
    <property type="molecule type" value="Genomic_DNA"/>
</dbReference>
<dbReference type="RefSeq" id="WP_311343793.1">
    <property type="nucleotide sequence ID" value="NZ_JAVREI010000001.1"/>
</dbReference>
<evidence type="ECO:0000256" key="1">
    <source>
        <dbReference type="ARBA" id="ARBA00022679"/>
    </source>
</evidence>
<dbReference type="Gene3D" id="3.40.1190.20">
    <property type="match status" value="1"/>
</dbReference>
<dbReference type="InterPro" id="IPR029056">
    <property type="entry name" value="Ribokinase-like"/>
</dbReference>
<feature type="compositionally biased region" description="Basic and acidic residues" evidence="3">
    <location>
        <begin position="298"/>
        <end position="313"/>
    </location>
</feature>
<keyword evidence="6" id="KW-1185">Reference proteome</keyword>
<keyword evidence="2 5" id="KW-0418">Kinase</keyword>
<organism evidence="5 6">
    <name type="scientific">Blastococcus goldschmidtiae</name>
    <dbReference type="NCBI Taxonomy" id="3075546"/>
    <lineage>
        <taxon>Bacteria</taxon>
        <taxon>Bacillati</taxon>
        <taxon>Actinomycetota</taxon>
        <taxon>Actinomycetes</taxon>
        <taxon>Geodermatophilales</taxon>
        <taxon>Geodermatophilaceae</taxon>
        <taxon>Blastococcus</taxon>
    </lineage>
</organism>
<evidence type="ECO:0000313" key="6">
    <source>
        <dbReference type="Proteomes" id="UP001183222"/>
    </source>
</evidence>
<dbReference type="InterPro" id="IPR002173">
    <property type="entry name" value="Carboh/pur_kinase_PfkB_CS"/>
</dbReference>
<sequence length="313" mass="31299">MADVVVLGQIGCDVVVHEGQRRELLGGKGANQAVALTQLAVPVALVGVVGDDGAGREVRQQAAADGIDVGAVVLRRSSRTAVLTDLVGADGDRRLVEDVPAETLLTVEDVHAAAGLLAAARGVSVQLQQPGDAVRAALDLAPAHALVVVDGAPADERTRTALLARAHVVRADAREAALLVGRELDGVDDARAAAAELLSAGPRLVSLATGPAGDLVAWRAGPPLGSAGEGGAGPRWTDGEVLVPLLGDDPVDPTGAGDASVAALTTALLRGEGPEDAAWAAGAAAALTVGHAGGRPRLTPDRVSEQARRGRAG</sequence>
<feature type="region of interest" description="Disordered" evidence="3">
    <location>
        <begin position="290"/>
        <end position="313"/>
    </location>
</feature>
<evidence type="ECO:0000259" key="4">
    <source>
        <dbReference type="Pfam" id="PF00294"/>
    </source>
</evidence>
<dbReference type="PANTHER" id="PTHR10584:SF166">
    <property type="entry name" value="RIBOKINASE"/>
    <property type="match status" value="1"/>
</dbReference>
<name>A0ABU2K475_9ACTN</name>
<accession>A0ABU2K475</accession>
<dbReference type="PROSITE" id="PS00584">
    <property type="entry name" value="PFKB_KINASES_2"/>
    <property type="match status" value="1"/>
</dbReference>
<protein>
    <submittedName>
        <fullName evidence="5">PfkB family carbohydrate kinase</fullName>
    </submittedName>
</protein>
<dbReference type="PANTHER" id="PTHR10584">
    <property type="entry name" value="SUGAR KINASE"/>
    <property type="match status" value="1"/>
</dbReference>
<comment type="caution">
    <text evidence="5">The sequence shown here is derived from an EMBL/GenBank/DDBJ whole genome shotgun (WGS) entry which is preliminary data.</text>
</comment>
<reference evidence="6" key="1">
    <citation type="submission" date="2023-07" db="EMBL/GenBank/DDBJ databases">
        <title>30 novel species of actinomycetes from the DSMZ collection.</title>
        <authorList>
            <person name="Nouioui I."/>
        </authorList>
    </citation>
    <scope>NUCLEOTIDE SEQUENCE [LARGE SCALE GENOMIC DNA]</scope>
    <source>
        <strain evidence="6">DSM 46792</strain>
    </source>
</reference>
<dbReference type="Proteomes" id="UP001183222">
    <property type="component" value="Unassembled WGS sequence"/>
</dbReference>
<dbReference type="Pfam" id="PF00294">
    <property type="entry name" value="PfkB"/>
    <property type="match status" value="1"/>
</dbReference>
<gene>
    <name evidence="5" type="ORF">RM425_03610</name>
</gene>
<keyword evidence="1" id="KW-0808">Transferase</keyword>
<evidence type="ECO:0000256" key="2">
    <source>
        <dbReference type="ARBA" id="ARBA00022777"/>
    </source>
</evidence>
<dbReference type="InterPro" id="IPR011611">
    <property type="entry name" value="PfkB_dom"/>
</dbReference>
<dbReference type="GO" id="GO:0016301">
    <property type="term" value="F:kinase activity"/>
    <property type="evidence" value="ECO:0007669"/>
    <property type="project" value="UniProtKB-KW"/>
</dbReference>
<evidence type="ECO:0000256" key="3">
    <source>
        <dbReference type="SAM" id="MobiDB-lite"/>
    </source>
</evidence>
<dbReference type="SUPFAM" id="SSF53613">
    <property type="entry name" value="Ribokinase-like"/>
    <property type="match status" value="1"/>
</dbReference>
<feature type="domain" description="Carbohydrate kinase PfkB" evidence="4">
    <location>
        <begin position="14"/>
        <end position="295"/>
    </location>
</feature>
<proteinExistence type="predicted"/>